<dbReference type="EMBL" id="SNRW01000341">
    <property type="protein sequence ID" value="KAA6401735.1"/>
    <property type="molecule type" value="Genomic_DNA"/>
</dbReference>
<dbReference type="Proteomes" id="UP000324800">
    <property type="component" value="Unassembled WGS sequence"/>
</dbReference>
<reference evidence="1 2" key="1">
    <citation type="submission" date="2019-03" db="EMBL/GenBank/DDBJ databases">
        <title>Single cell metagenomics reveals metabolic interactions within the superorganism composed of flagellate Streblomastix strix and complex community of Bacteroidetes bacteria on its surface.</title>
        <authorList>
            <person name="Treitli S.C."/>
            <person name="Kolisko M."/>
            <person name="Husnik F."/>
            <person name="Keeling P."/>
            <person name="Hampl V."/>
        </authorList>
    </citation>
    <scope>NUCLEOTIDE SEQUENCE [LARGE SCALE GENOMIC DNA]</scope>
    <source>
        <strain evidence="1">ST1C</strain>
    </source>
</reference>
<comment type="caution">
    <text evidence="1">The sequence shown here is derived from an EMBL/GenBank/DDBJ whole genome shotgun (WGS) entry which is preliminary data.</text>
</comment>
<gene>
    <name evidence="1" type="ORF">EZS28_002742</name>
</gene>
<evidence type="ECO:0000313" key="2">
    <source>
        <dbReference type="Proteomes" id="UP000324800"/>
    </source>
</evidence>
<name>A0A5J4X505_9EUKA</name>
<evidence type="ECO:0000313" key="1">
    <source>
        <dbReference type="EMBL" id="KAA6401735.1"/>
    </source>
</evidence>
<sequence length="188" mass="21652">METKKRTVRKVQCKVAEVHRLLAKADVKKLKSPIEKALALKYRYKQTNSVLIKPGIVYGKALRTAVHRQISKQKLRSKGRNLVIGQDFKDGMVEWLSKRGQGTILISQLNLESPHGKFQQHNVLQKHCSKQRTQIQQPLPSLRAHLSRATMLLSYQAFLKQFLIHNLLQNKFTNVATFQNLSQQKKCT</sequence>
<accession>A0A5J4X505</accession>
<proteinExistence type="predicted"/>
<protein>
    <submittedName>
        <fullName evidence="1">Uncharacterized protein</fullName>
    </submittedName>
</protein>
<organism evidence="1 2">
    <name type="scientific">Streblomastix strix</name>
    <dbReference type="NCBI Taxonomy" id="222440"/>
    <lineage>
        <taxon>Eukaryota</taxon>
        <taxon>Metamonada</taxon>
        <taxon>Preaxostyla</taxon>
        <taxon>Oxymonadida</taxon>
        <taxon>Streblomastigidae</taxon>
        <taxon>Streblomastix</taxon>
    </lineage>
</organism>
<dbReference type="AlphaFoldDB" id="A0A5J4X505"/>